<dbReference type="AlphaFoldDB" id="A0A0E9UXI8"/>
<feature type="transmembrane region" description="Helical" evidence="1">
    <location>
        <begin position="21"/>
        <end position="41"/>
    </location>
</feature>
<reference evidence="2" key="2">
    <citation type="journal article" date="2015" name="Fish Shellfish Immunol.">
        <title>Early steps in the European eel (Anguilla anguilla)-Vibrio vulnificus interaction in the gills: Role of the RtxA13 toxin.</title>
        <authorList>
            <person name="Callol A."/>
            <person name="Pajuelo D."/>
            <person name="Ebbesson L."/>
            <person name="Teles M."/>
            <person name="MacKenzie S."/>
            <person name="Amaro C."/>
        </authorList>
    </citation>
    <scope>NUCLEOTIDE SEQUENCE</scope>
</reference>
<evidence type="ECO:0000313" key="2">
    <source>
        <dbReference type="EMBL" id="JAH70456.1"/>
    </source>
</evidence>
<sequence>MCRWVIRHSVVSDPVLVSCNYYYFSSIPVCFLFLLTVSTVCPKWHFSKHS</sequence>
<protein>
    <submittedName>
        <fullName evidence="2">Uncharacterized protein</fullName>
    </submittedName>
</protein>
<keyword evidence="1" id="KW-0812">Transmembrane</keyword>
<proteinExistence type="predicted"/>
<accession>A0A0E9UXI8</accession>
<dbReference type="EMBL" id="GBXM01038121">
    <property type="protein sequence ID" value="JAH70456.1"/>
    <property type="molecule type" value="Transcribed_RNA"/>
</dbReference>
<name>A0A0E9UXI8_ANGAN</name>
<reference evidence="2" key="1">
    <citation type="submission" date="2014-11" db="EMBL/GenBank/DDBJ databases">
        <authorList>
            <person name="Amaro Gonzalez C."/>
        </authorList>
    </citation>
    <scope>NUCLEOTIDE SEQUENCE</scope>
</reference>
<evidence type="ECO:0000256" key="1">
    <source>
        <dbReference type="SAM" id="Phobius"/>
    </source>
</evidence>
<organism evidence="2">
    <name type="scientific">Anguilla anguilla</name>
    <name type="common">European freshwater eel</name>
    <name type="synonym">Muraena anguilla</name>
    <dbReference type="NCBI Taxonomy" id="7936"/>
    <lineage>
        <taxon>Eukaryota</taxon>
        <taxon>Metazoa</taxon>
        <taxon>Chordata</taxon>
        <taxon>Craniata</taxon>
        <taxon>Vertebrata</taxon>
        <taxon>Euteleostomi</taxon>
        <taxon>Actinopterygii</taxon>
        <taxon>Neopterygii</taxon>
        <taxon>Teleostei</taxon>
        <taxon>Anguilliformes</taxon>
        <taxon>Anguillidae</taxon>
        <taxon>Anguilla</taxon>
    </lineage>
</organism>
<keyword evidence="1" id="KW-0472">Membrane</keyword>
<keyword evidence="1" id="KW-1133">Transmembrane helix</keyword>